<evidence type="ECO:0000313" key="5">
    <source>
        <dbReference type="Proteomes" id="UP000699462"/>
    </source>
</evidence>
<feature type="transmembrane region" description="Helical" evidence="1">
    <location>
        <begin position="357"/>
        <end position="380"/>
    </location>
</feature>
<dbReference type="EMBL" id="JTDF01005429">
    <property type="protein sequence ID" value="KAF8566241.1"/>
    <property type="molecule type" value="Genomic_DNA"/>
</dbReference>
<dbReference type="InterPro" id="IPR006621">
    <property type="entry name" value="Nose-resist-to-fluoxetine_N"/>
</dbReference>
<feature type="domain" description="Nose resistant-to-fluoxetine protein N-terminal" evidence="3">
    <location>
        <begin position="64"/>
        <end position="189"/>
    </location>
</feature>
<dbReference type="GO" id="GO:0016747">
    <property type="term" value="F:acyltransferase activity, transferring groups other than amino-acyl groups"/>
    <property type="evidence" value="ECO:0007669"/>
    <property type="project" value="InterPro"/>
</dbReference>
<comment type="caution">
    <text evidence="4">The sequence shown here is derived from an EMBL/GenBank/DDBJ whole genome shotgun (WGS) entry which is preliminary data.</text>
</comment>
<keyword evidence="5" id="KW-1185">Reference proteome</keyword>
<accession>A0A8T0DHK5</accession>
<dbReference type="InterPro" id="IPR052728">
    <property type="entry name" value="O2_lipid_transport_reg"/>
</dbReference>
<dbReference type="SMART" id="SM00703">
    <property type="entry name" value="NRF"/>
    <property type="match status" value="1"/>
</dbReference>
<evidence type="ECO:0000259" key="3">
    <source>
        <dbReference type="SMART" id="SM00703"/>
    </source>
</evidence>
<dbReference type="InterPro" id="IPR002656">
    <property type="entry name" value="Acyl_transf_3_dom"/>
</dbReference>
<dbReference type="PANTHER" id="PTHR11161:SF0">
    <property type="entry name" value="O-ACYLTRANSFERASE LIKE PROTEIN"/>
    <property type="match status" value="1"/>
</dbReference>
<keyword evidence="1" id="KW-0812">Transmembrane</keyword>
<feature type="chain" id="PRO_5035830364" description="Nose resistant-to-fluoxetine protein N-terminal domain-containing protein" evidence="2">
    <location>
        <begin position="16"/>
        <end position="733"/>
    </location>
</feature>
<name>A0A8T0DHK5_9TREM</name>
<feature type="transmembrane region" description="Helical" evidence="1">
    <location>
        <begin position="472"/>
        <end position="495"/>
    </location>
</feature>
<dbReference type="Pfam" id="PF01757">
    <property type="entry name" value="Acyl_transf_3"/>
    <property type="match status" value="1"/>
</dbReference>
<keyword evidence="2" id="KW-0732">Signal</keyword>
<dbReference type="Pfam" id="PF20146">
    <property type="entry name" value="NRF"/>
    <property type="match status" value="1"/>
</dbReference>
<feature type="transmembrane region" description="Helical" evidence="1">
    <location>
        <begin position="318"/>
        <end position="337"/>
    </location>
</feature>
<keyword evidence="1" id="KW-0472">Membrane</keyword>
<evidence type="ECO:0000256" key="2">
    <source>
        <dbReference type="SAM" id="SignalP"/>
    </source>
</evidence>
<feature type="transmembrane region" description="Helical" evidence="1">
    <location>
        <begin position="502"/>
        <end position="524"/>
    </location>
</feature>
<sequence>MMIVLWFLLLPSTTGDLLVDMYLQLAALSQKQMIDHINWDGYLSDLNAVPKSLFTNHWTSAESLNTCLTGLYLIANGLSQDQIWARKWLDACGKPSPGIYGGASIWAGSYELCLNNSLPSTIKHDLVRGRYCSVSFPIQLSNSRSANMSLFISLGVCAPQSCEINQLVNLINSAIPSLKADVTRSQCHWYAEEVPRDSWFWIALTWCSVLSLCVLVGSILERVLYWGWSPSRQSRSSFESSVEIADSDVGLLNDVPTGTECIQLPSDCNIHDDRSAYRESRMRQSWMLTVLCAYSVPYNVWILRRIGQTHNNRRRLHFLDGLRVLSIAWVVLGHSILMPLSVSNNKVLASTTYFHSWAFQAVLSGTLAVDTFFFLSGLLASYSCLVRRDELQTASFVSKFRIWRWLAFHRLIRLTPTYLFVLVCYTGFFFHFLNGPLFPQKLGQTDVGFCHDHWYVLYLNNLIQPNQMCISWTWYLANDVQFTLILAPMFVYLVIRCWKYGLAFLVVLVCSAVITNYILCLSIGCPAMPNSIDYFTQIYVKPYTRWSTYAIGLGMGWLLSQSRITLEASARTFQVTRQFSLSPVHWPSPLPASPVQHADFHPPPRSCSGLWSLLVHRLRNVRDLQRCASPSLFSYGGFSKQFFAPSFHSRSRYCYMAMCNRLDRTNPCFPRVAWFSRASSTHVYDLYASSCCRNDYLFWAANPDTSQQSVHYYGVSVGVVFQHDTSVRCLFDS</sequence>
<evidence type="ECO:0000313" key="4">
    <source>
        <dbReference type="EMBL" id="KAF8566241.1"/>
    </source>
</evidence>
<keyword evidence="1" id="KW-1133">Transmembrane helix</keyword>
<feature type="transmembrane region" description="Helical" evidence="1">
    <location>
        <begin position="411"/>
        <end position="433"/>
    </location>
</feature>
<proteinExistence type="predicted"/>
<reference evidence="4 5" key="1">
    <citation type="submission" date="2019-07" db="EMBL/GenBank/DDBJ databases">
        <title>Annotation for the trematode Paragonimus westermani.</title>
        <authorList>
            <person name="Choi Y.-J."/>
        </authorList>
    </citation>
    <scope>NUCLEOTIDE SEQUENCE [LARGE SCALE GENOMIC DNA]</scope>
    <source>
        <strain evidence="4">180907_Pwestermani</strain>
    </source>
</reference>
<dbReference type="OrthoDB" id="6238897at2759"/>
<protein>
    <recommendedName>
        <fullName evidence="3">Nose resistant-to-fluoxetine protein N-terminal domain-containing protein</fullName>
    </recommendedName>
</protein>
<feature type="signal peptide" evidence="2">
    <location>
        <begin position="1"/>
        <end position="15"/>
    </location>
</feature>
<gene>
    <name evidence="4" type="ORF">P879_03801</name>
</gene>
<dbReference type="Proteomes" id="UP000699462">
    <property type="component" value="Unassembled WGS sequence"/>
</dbReference>
<evidence type="ECO:0000256" key="1">
    <source>
        <dbReference type="SAM" id="Phobius"/>
    </source>
</evidence>
<organism evidence="4 5">
    <name type="scientific">Paragonimus westermani</name>
    <dbReference type="NCBI Taxonomy" id="34504"/>
    <lineage>
        <taxon>Eukaryota</taxon>
        <taxon>Metazoa</taxon>
        <taxon>Spiralia</taxon>
        <taxon>Lophotrochozoa</taxon>
        <taxon>Platyhelminthes</taxon>
        <taxon>Trematoda</taxon>
        <taxon>Digenea</taxon>
        <taxon>Plagiorchiida</taxon>
        <taxon>Troglotremata</taxon>
        <taxon>Troglotrematidae</taxon>
        <taxon>Paragonimus</taxon>
    </lineage>
</organism>
<dbReference type="PANTHER" id="PTHR11161">
    <property type="entry name" value="O-ACYLTRANSFERASE"/>
    <property type="match status" value="1"/>
</dbReference>
<dbReference type="AlphaFoldDB" id="A0A8T0DHK5"/>